<feature type="transmembrane region" description="Helical" evidence="10">
    <location>
        <begin position="118"/>
        <end position="138"/>
    </location>
</feature>
<dbReference type="InterPro" id="IPR038770">
    <property type="entry name" value="Na+/solute_symporter_sf"/>
</dbReference>
<dbReference type="Pfam" id="PF02254">
    <property type="entry name" value="TrkA_N"/>
    <property type="match status" value="1"/>
</dbReference>
<evidence type="ECO:0000256" key="3">
    <source>
        <dbReference type="ARBA" id="ARBA00022449"/>
    </source>
</evidence>
<feature type="transmembrane region" description="Helical" evidence="10">
    <location>
        <begin position="150"/>
        <end position="170"/>
    </location>
</feature>
<evidence type="ECO:0000256" key="7">
    <source>
        <dbReference type="ARBA" id="ARBA00023065"/>
    </source>
</evidence>
<reference evidence="13 14" key="1">
    <citation type="submission" date="2019-11" db="EMBL/GenBank/DDBJ databases">
        <authorList>
            <person name="Zhang J."/>
            <person name="Sun C."/>
        </authorList>
    </citation>
    <scope>NUCLEOTIDE SEQUENCE [LARGE SCALE GENOMIC DNA]</scope>
    <source>
        <strain evidence="14">sp2</strain>
    </source>
</reference>
<feature type="transmembrane region" description="Helical" evidence="10">
    <location>
        <begin position="221"/>
        <end position="240"/>
    </location>
</feature>
<evidence type="ECO:0000256" key="9">
    <source>
        <dbReference type="SAM" id="MobiDB-lite"/>
    </source>
</evidence>
<proteinExistence type="predicted"/>
<organism evidence="13 14">
    <name type="scientific">Guyparkeria halophila</name>
    <dbReference type="NCBI Taxonomy" id="47960"/>
    <lineage>
        <taxon>Bacteria</taxon>
        <taxon>Pseudomonadati</taxon>
        <taxon>Pseudomonadota</taxon>
        <taxon>Gammaproteobacteria</taxon>
        <taxon>Chromatiales</taxon>
        <taxon>Thioalkalibacteraceae</taxon>
        <taxon>Guyparkeria</taxon>
    </lineage>
</organism>
<dbReference type="GO" id="GO:1902600">
    <property type="term" value="P:proton transmembrane transport"/>
    <property type="evidence" value="ECO:0007669"/>
    <property type="project" value="InterPro"/>
</dbReference>
<dbReference type="AlphaFoldDB" id="A0A6I6D0I1"/>
<dbReference type="Proteomes" id="UP000427716">
    <property type="component" value="Chromosome"/>
</dbReference>
<feature type="domain" description="RCK N-terminal" evidence="12">
    <location>
        <begin position="404"/>
        <end position="497"/>
    </location>
</feature>
<feature type="transmembrane region" description="Helical" evidence="10">
    <location>
        <begin position="182"/>
        <end position="209"/>
    </location>
</feature>
<evidence type="ECO:0000313" key="14">
    <source>
        <dbReference type="Proteomes" id="UP000427716"/>
    </source>
</evidence>
<evidence type="ECO:0000313" key="13">
    <source>
        <dbReference type="EMBL" id="QGT77537.1"/>
    </source>
</evidence>
<protein>
    <submittedName>
        <fullName evidence="13">Sodium:proton antiporter</fullName>
    </submittedName>
</protein>
<evidence type="ECO:0000256" key="1">
    <source>
        <dbReference type="ARBA" id="ARBA00004651"/>
    </source>
</evidence>
<feature type="transmembrane region" description="Helical" evidence="10">
    <location>
        <begin position="297"/>
        <end position="314"/>
    </location>
</feature>
<dbReference type="PANTHER" id="PTHR32507">
    <property type="entry name" value="NA(+)/H(+) ANTIPORTER 1"/>
    <property type="match status" value="1"/>
</dbReference>
<evidence type="ECO:0000256" key="4">
    <source>
        <dbReference type="ARBA" id="ARBA00022475"/>
    </source>
</evidence>
<evidence type="ECO:0000259" key="11">
    <source>
        <dbReference type="Pfam" id="PF00999"/>
    </source>
</evidence>
<dbReference type="GO" id="GO:0006813">
    <property type="term" value="P:potassium ion transport"/>
    <property type="evidence" value="ECO:0007669"/>
    <property type="project" value="InterPro"/>
</dbReference>
<sequence>MHDTILLSLTAIVVLGIAAQWLAWRVKVPAILFLLLIGITLGPAFGLLKPDELFGDLLFPIVSLAVGVILFEGSLTLRFREIQGVSSTIVRMVSLGAVISWGVAATAAHWFVGLDWPIAFLFGALVVVTGPTVIAPLLRIVRPSPRVSKILRWEAIIIDPIGALLAVLVYEFIVTQSQTGAAGLGGVVLPFLELVGLGVVLGVAGGWLLGQLLARHALPDYLINVTVLAAVLAVFTASNVLAEESGLLAVTVMGIWLANMRGVPLDDILHFKETLSILFISGLFILLAARIDPATLSQVGFGALLVLAAIVFVAQPLKVWLSAIGSGLNWREKTMIAWIGPRGIVAAAVSGLFALKLVEQGLEGAEVIVPLTFIIIVGTVVLASLTARPLARALDIALPEDHGVLIVGANRVTREIAKVLKKHGFRVVIADGNYSEIRQARMDGLETYYGNPVSEAADRKLDLVGIGQMFAMSAQSEINNLAAVRYRHEFGQSNVFVLQTPQEVAGSENQRITTQFNARGLFGEGVSLGHLFRLVEAGAELFSTRLTENFGYSEYLVHYEGRGELLFGITPNGNLRPLSDELTQRPGPGWTLIGLYEPAPDADRPAAREAGGAPAAGGERLPG</sequence>
<name>A0A6I6D0I1_9GAMM</name>
<keyword evidence="6 10" id="KW-1133">Transmembrane helix</keyword>
<accession>A0A6I6D0I1</accession>
<feature type="transmembrane region" description="Helical" evidence="10">
    <location>
        <begin position="335"/>
        <end position="355"/>
    </location>
</feature>
<dbReference type="PANTHER" id="PTHR32507:SF0">
    <property type="entry name" value="NA(+)_H(+) ANTIPORTER 2-RELATED"/>
    <property type="match status" value="1"/>
</dbReference>
<dbReference type="GO" id="GO:0005886">
    <property type="term" value="C:plasma membrane"/>
    <property type="evidence" value="ECO:0007669"/>
    <property type="project" value="UniProtKB-SubCell"/>
</dbReference>
<feature type="transmembrane region" description="Helical" evidence="10">
    <location>
        <begin position="367"/>
        <end position="387"/>
    </location>
</feature>
<dbReference type="EMBL" id="CP046415">
    <property type="protein sequence ID" value="QGT77537.1"/>
    <property type="molecule type" value="Genomic_DNA"/>
</dbReference>
<evidence type="ECO:0000256" key="2">
    <source>
        <dbReference type="ARBA" id="ARBA00022448"/>
    </source>
</evidence>
<feature type="transmembrane region" description="Helical" evidence="10">
    <location>
        <begin position="89"/>
        <end position="112"/>
    </location>
</feature>
<dbReference type="SUPFAM" id="SSF51735">
    <property type="entry name" value="NAD(P)-binding Rossmann-fold domains"/>
    <property type="match status" value="1"/>
</dbReference>
<dbReference type="KEGG" id="ghl:GM160_00805"/>
<dbReference type="Pfam" id="PF00999">
    <property type="entry name" value="Na_H_Exchanger"/>
    <property type="match status" value="1"/>
</dbReference>
<feature type="compositionally biased region" description="Low complexity" evidence="9">
    <location>
        <begin position="608"/>
        <end position="623"/>
    </location>
</feature>
<keyword evidence="4" id="KW-1003">Cell membrane</keyword>
<dbReference type="InterPro" id="IPR003148">
    <property type="entry name" value="RCK_N"/>
</dbReference>
<feature type="region of interest" description="Disordered" evidence="9">
    <location>
        <begin position="598"/>
        <end position="623"/>
    </location>
</feature>
<feature type="transmembrane region" description="Helical" evidence="10">
    <location>
        <begin position="54"/>
        <end position="77"/>
    </location>
</feature>
<keyword evidence="5 10" id="KW-0812">Transmembrane</keyword>
<comment type="subcellular location">
    <subcellularLocation>
        <location evidence="1">Cell membrane</location>
        <topology evidence="1">Multi-pass membrane protein</topology>
    </subcellularLocation>
</comment>
<evidence type="ECO:0000256" key="6">
    <source>
        <dbReference type="ARBA" id="ARBA00022989"/>
    </source>
</evidence>
<feature type="transmembrane region" description="Helical" evidence="10">
    <location>
        <begin position="275"/>
        <end position="291"/>
    </location>
</feature>
<keyword evidence="8 10" id="KW-0472">Membrane</keyword>
<keyword evidence="3" id="KW-0050">Antiport</keyword>
<evidence type="ECO:0000256" key="10">
    <source>
        <dbReference type="SAM" id="Phobius"/>
    </source>
</evidence>
<keyword evidence="2" id="KW-0813">Transport</keyword>
<dbReference type="InterPro" id="IPR036291">
    <property type="entry name" value="NAD(P)-bd_dom_sf"/>
</dbReference>
<evidence type="ECO:0000259" key="12">
    <source>
        <dbReference type="Pfam" id="PF02254"/>
    </source>
</evidence>
<dbReference type="GO" id="GO:0015297">
    <property type="term" value="F:antiporter activity"/>
    <property type="evidence" value="ECO:0007669"/>
    <property type="project" value="UniProtKB-KW"/>
</dbReference>
<keyword evidence="14" id="KW-1185">Reference proteome</keyword>
<feature type="transmembrane region" description="Helical" evidence="10">
    <location>
        <begin position="31"/>
        <end position="48"/>
    </location>
</feature>
<feature type="domain" description="Cation/H+ exchanger transmembrane" evidence="11">
    <location>
        <begin position="18"/>
        <end position="392"/>
    </location>
</feature>
<gene>
    <name evidence="13" type="ORF">GM160_00805</name>
</gene>
<feature type="transmembrane region" description="Helical" evidence="10">
    <location>
        <begin position="6"/>
        <end position="24"/>
    </location>
</feature>
<dbReference type="Gene3D" id="1.20.1530.20">
    <property type="match status" value="1"/>
</dbReference>
<evidence type="ECO:0000256" key="5">
    <source>
        <dbReference type="ARBA" id="ARBA00022692"/>
    </source>
</evidence>
<dbReference type="Gene3D" id="3.40.50.720">
    <property type="entry name" value="NAD(P)-binding Rossmann-like Domain"/>
    <property type="match status" value="1"/>
</dbReference>
<keyword evidence="7" id="KW-0406">Ion transport</keyword>
<evidence type="ECO:0000256" key="8">
    <source>
        <dbReference type="ARBA" id="ARBA00023136"/>
    </source>
</evidence>
<dbReference type="RefSeq" id="WP_156227424.1">
    <property type="nucleotide sequence ID" value="NZ_CP046415.1"/>
</dbReference>
<dbReference type="InterPro" id="IPR006153">
    <property type="entry name" value="Cation/H_exchanger_TM"/>
</dbReference>